<dbReference type="EMBL" id="JAAIVB010000008">
    <property type="protein sequence ID" value="NEX59722.1"/>
    <property type="molecule type" value="Genomic_DNA"/>
</dbReference>
<dbReference type="SUPFAM" id="SSF52058">
    <property type="entry name" value="L domain-like"/>
    <property type="match status" value="1"/>
</dbReference>
<dbReference type="AlphaFoldDB" id="A0A6B3SMW0"/>
<keyword evidence="1" id="KW-0433">Leucine-rich repeat</keyword>
<evidence type="ECO:0000313" key="3">
    <source>
        <dbReference type="EMBL" id="NEX59722.1"/>
    </source>
</evidence>
<evidence type="ECO:0000256" key="1">
    <source>
        <dbReference type="ARBA" id="ARBA00022614"/>
    </source>
</evidence>
<keyword evidence="2" id="KW-0677">Repeat</keyword>
<dbReference type="Pfam" id="PF13855">
    <property type="entry name" value="LRR_8"/>
    <property type="match status" value="1"/>
</dbReference>
<accession>A0A6B3SMW0</accession>
<dbReference type="Proteomes" id="UP000482155">
    <property type="component" value="Unassembled WGS sequence"/>
</dbReference>
<dbReference type="RefSeq" id="WP_163960145.1">
    <property type="nucleotide sequence ID" value="NZ_JAAIVB010000008.1"/>
</dbReference>
<dbReference type="GO" id="GO:0005737">
    <property type="term" value="C:cytoplasm"/>
    <property type="evidence" value="ECO:0007669"/>
    <property type="project" value="TreeGrafter"/>
</dbReference>
<dbReference type="InterPro" id="IPR032675">
    <property type="entry name" value="LRR_dom_sf"/>
</dbReference>
<proteinExistence type="predicted"/>
<dbReference type="PROSITE" id="PS51450">
    <property type="entry name" value="LRR"/>
    <property type="match status" value="1"/>
</dbReference>
<dbReference type="PANTHER" id="PTHR48051:SF54">
    <property type="entry name" value="LEUCINE-RICH REPEAT-CONTAINING PROTEIN"/>
    <property type="match status" value="1"/>
</dbReference>
<protein>
    <submittedName>
        <fullName evidence="3">Leucine-rich repeat domain-containing protein</fullName>
    </submittedName>
</protein>
<keyword evidence="4" id="KW-1185">Reference proteome</keyword>
<dbReference type="Gene3D" id="3.80.10.10">
    <property type="entry name" value="Ribonuclease Inhibitor"/>
    <property type="match status" value="1"/>
</dbReference>
<gene>
    <name evidence="3" type="ORF">G3574_01400</name>
</gene>
<dbReference type="InterPro" id="IPR001611">
    <property type="entry name" value="Leu-rich_rpt"/>
</dbReference>
<sequence length="161" mass="17443">MNALRAVFASWGAMPPGSPDSGKTTLLSGYQIAGERIAVAADPRVTSLILSGLGLTRLPPALWEMDHLEDLDLSGNRLAVIPREMLRLRNLRRLDLRGNPVTLAECDLRALPGLGNCLLDASEAIERRAAAIHTGVRFHEGPSGIRTGDGVMWVDRRLAED</sequence>
<reference evidence="3 4" key="1">
    <citation type="submission" date="2020-02" db="EMBL/GenBank/DDBJ databases">
        <authorList>
            <person name="Kim M.K."/>
        </authorList>
    </citation>
    <scope>NUCLEOTIDE SEQUENCE [LARGE SCALE GENOMIC DNA]</scope>
    <source>
        <strain evidence="3 4">17J57-3</strain>
    </source>
</reference>
<comment type="caution">
    <text evidence="3">The sequence shown here is derived from an EMBL/GenBank/DDBJ whole genome shotgun (WGS) entry which is preliminary data.</text>
</comment>
<evidence type="ECO:0000313" key="4">
    <source>
        <dbReference type="Proteomes" id="UP000482155"/>
    </source>
</evidence>
<name>A0A6B3SMW0_9BURK</name>
<dbReference type="InterPro" id="IPR050216">
    <property type="entry name" value="LRR_domain-containing"/>
</dbReference>
<evidence type="ECO:0000256" key="2">
    <source>
        <dbReference type="ARBA" id="ARBA00022737"/>
    </source>
</evidence>
<organism evidence="3 4">
    <name type="scientific">Noviherbaspirillum galbum</name>
    <dbReference type="NCBI Taxonomy" id="2709383"/>
    <lineage>
        <taxon>Bacteria</taxon>
        <taxon>Pseudomonadati</taxon>
        <taxon>Pseudomonadota</taxon>
        <taxon>Betaproteobacteria</taxon>
        <taxon>Burkholderiales</taxon>
        <taxon>Oxalobacteraceae</taxon>
        <taxon>Noviherbaspirillum</taxon>
    </lineage>
</organism>
<dbReference type="PANTHER" id="PTHR48051">
    <property type="match status" value="1"/>
</dbReference>